<feature type="compositionally biased region" description="Basic residues" evidence="1">
    <location>
        <begin position="177"/>
        <end position="187"/>
    </location>
</feature>
<keyword evidence="3" id="KW-1185">Reference proteome</keyword>
<proteinExistence type="predicted"/>
<evidence type="ECO:0000256" key="1">
    <source>
        <dbReference type="SAM" id="MobiDB-lite"/>
    </source>
</evidence>
<evidence type="ECO:0000313" key="2">
    <source>
        <dbReference type="EMBL" id="CAH2256420.1"/>
    </source>
</evidence>
<reference evidence="2" key="1">
    <citation type="submission" date="2022-03" db="EMBL/GenBank/DDBJ databases">
        <authorList>
            <person name="Lindestad O."/>
        </authorList>
    </citation>
    <scope>NUCLEOTIDE SEQUENCE</scope>
</reference>
<gene>
    <name evidence="2" type="primary">jg27055</name>
    <name evidence="2" type="ORF">PAEG_LOCUS22912</name>
</gene>
<accession>A0A8S4S8C2</accession>
<dbReference type="EMBL" id="CAKXAJ010026108">
    <property type="protein sequence ID" value="CAH2256420.1"/>
    <property type="molecule type" value="Genomic_DNA"/>
</dbReference>
<dbReference type="AlphaFoldDB" id="A0A8S4S8C2"/>
<feature type="region of interest" description="Disordered" evidence="1">
    <location>
        <begin position="120"/>
        <end position="141"/>
    </location>
</feature>
<protein>
    <submittedName>
        <fullName evidence="2">Jg27055 protein</fullName>
    </submittedName>
</protein>
<feature type="region of interest" description="Disordered" evidence="1">
    <location>
        <begin position="167"/>
        <end position="187"/>
    </location>
</feature>
<sequence>MKVKPLCVSRALPPACRRAAQLHIEHFQNTRVYTAPLVLWGAPDSSSYQQRNKGHRAGRRIAALCEARSPCSWCRKGACSRPSAFSRLRHLARRFWNHTCGHGPLLALSAHCLRAAAQSAARRERGTPSTRHAVPPKGVRRPTRGLKAIDAARVRFKKRALRAPQGCGRRPGCLRRQPTHGRTEHRHKDRMAALPLQGMTVPGIKNIFKYRYQLQNKSIELGKTRAAQQL</sequence>
<evidence type="ECO:0000313" key="3">
    <source>
        <dbReference type="Proteomes" id="UP000838756"/>
    </source>
</evidence>
<comment type="caution">
    <text evidence="2">The sequence shown here is derived from an EMBL/GenBank/DDBJ whole genome shotgun (WGS) entry which is preliminary data.</text>
</comment>
<dbReference type="Proteomes" id="UP000838756">
    <property type="component" value="Unassembled WGS sequence"/>
</dbReference>
<organism evidence="2 3">
    <name type="scientific">Pararge aegeria aegeria</name>
    <dbReference type="NCBI Taxonomy" id="348720"/>
    <lineage>
        <taxon>Eukaryota</taxon>
        <taxon>Metazoa</taxon>
        <taxon>Ecdysozoa</taxon>
        <taxon>Arthropoda</taxon>
        <taxon>Hexapoda</taxon>
        <taxon>Insecta</taxon>
        <taxon>Pterygota</taxon>
        <taxon>Neoptera</taxon>
        <taxon>Endopterygota</taxon>
        <taxon>Lepidoptera</taxon>
        <taxon>Glossata</taxon>
        <taxon>Ditrysia</taxon>
        <taxon>Papilionoidea</taxon>
        <taxon>Nymphalidae</taxon>
        <taxon>Satyrinae</taxon>
        <taxon>Satyrini</taxon>
        <taxon>Parargina</taxon>
        <taxon>Pararge</taxon>
    </lineage>
</organism>
<name>A0A8S4S8C2_9NEOP</name>